<name>A0A1G2B5K0_9BACT</name>
<keyword evidence="10 12" id="KW-0482">Metalloprotease</keyword>
<feature type="active site" evidence="12">
    <location>
        <position position="144"/>
    </location>
</feature>
<dbReference type="PANTHER" id="PTHR43221">
    <property type="entry name" value="PROTEASE HTPX"/>
    <property type="match status" value="1"/>
</dbReference>
<dbReference type="InterPro" id="IPR001915">
    <property type="entry name" value="Peptidase_M48"/>
</dbReference>
<evidence type="ECO:0000256" key="4">
    <source>
        <dbReference type="ARBA" id="ARBA00022670"/>
    </source>
</evidence>
<evidence type="ECO:0000313" key="14">
    <source>
        <dbReference type="EMBL" id="OGY84422.1"/>
    </source>
</evidence>
<comment type="cofactor">
    <cofactor evidence="12">
        <name>Zn(2+)</name>
        <dbReference type="ChEBI" id="CHEBI:29105"/>
    </cofactor>
    <text evidence="12">Binds 1 zinc ion per subunit.</text>
</comment>
<dbReference type="Gene3D" id="3.30.2010.10">
    <property type="entry name" value="Metalloproteases ('zincins'), catalytic domain"/>
    <property type="match status" value="1"/>
</dbReference>
<keyword evidence="5 12" id="KW-0812">Transmembrane</keyword>
<dbReference type="GO" id="GO:0008270">
    <property type="term" value="F:zinc ion binding"/>
    <property type="evidence" value="ECO:0007669"/>
    <property type="project" value="UniProtKB-UniRule"/>
</dbReference>
<evidence type="ECO:0000256" key="1">
    <source>
        <dbReference type="ARBA" id="ARBA00004651"/>
    </source>
</evidence>
<feature type="binding site" evidence="12">
    <location>
        <position position="143"/>
    </location>
    <ligand>
        <name>Zn(2+)</name>
        <dbReference type="ChEBI" id="CHEBI:29105"/>
        <note>catalytic</note>
    </ligand>
</feature>
<evidence type="ECO:0000256" key="5">
    <source>
        <dbReference type="ARBA" id="ARBA00022692"/>
    </source>
</evidence>
<keyword evidence="9 12" id="KW-1133">Transmembrane helix</keyword>
<dbReference type="GO" id="GO:0005886">
    <property type="term" value="C:plasma membrane"/>
    <property type="evidence" value="ECO:0007669"/>
    <property type="project" value="UniProtKB-SubCell"/>
</dbReference>
<sequence>MTTYQHIQANKRKTAVLIFLFVLFIIILGWVFAEVLGYGSGAIVIATIFATATSLIGYYSGDAIALRTSGAVPISKEHNAYVYRLVENLCITAGMPTPKIYVIDDPTMNAFATGRNPEKASIAVTTGLVAGLENEELEGVIAHELSHIKNYDIRVMTIVIVLVGMVSLLANWFLHFSFFGGRRSNDRSDNQLGAILAIVGIILSILSPIAANLIQLAVSRKREFLADSSAALLTRYPEGLARALEKIDRSNIRPLASASPATAHLYISNPFGSEKRSFLSHLFSTHPPAQQRIKILRGMA</sequence>
<organism evidence="14 15">
    <name type="scientific">Candidatus Kerfeldbacteria bacterium RIFCSPHIGHO2_12_FULL_48_17</name>
    <dbReference type="NCBI Taxonomy" id="1798542"/>
    <lineage>
        <taxon>Bacteria</taxon>
        <taxon>Candidatus Kerfeldiibacteriota</taxon>
    </lineage>
</organism>
<dbReference type="PANTHER" id="PTHR43221:SF1">
    <property type="entry name" value="PROTEASE HTPX"/>
    <property type="match status" value="1"/>
</dbReference>
<proteinExistence type="inferred from homology"/>
<keyword evidence="4 12" id="KW-0645">Protease</keyword>
<evidence type="ECO:0000256" key="6">
    <source>
        <dbReference type="ARBA" id="ARBA00022723"/>
    </source>
</evidence>
<protein>
    <recommendedName>
        <fullName evidence="12">Protease HtpX homolog</fullName>
        <ecNumber evidence="12">3.4.24.-</ecNumber>
    </recommendedName>
</protein>
<keyword evidence="6 12" id="KW-0479">Metal-binding</keyword>
<dbReference type="Pfam" id="PF01435">
    <property type="entry name" value="Peptidase_M48"/>
    <property type="match status" value="1"/>
</dbReference>
<evidence type="ECO:0000256" key="8">
    <source>
        <dbReference type="ARBA" id="ARBA00022833"/>
    </source>
</evidence>
<comment type="caution">
    <text evidence="14">The sequence shown here is derived from an EMBL/GenBank/DDBJ whole genome shotgun (WGS) entry which is preliminary data.</text>
</comment>
<dbReference type="CDD" id="cd07340">
    <property type="entry name" value="M48B_Htpx_like"/>
    <property type="match status" value="1"/>
</dbReference>
<dbReference type="STRING" id="1798542.A3F54_00595"/>
<feature type="binding site" evidence="12">
    <location>
        <position position="223"/>
    </location>
    <ligand>
        <name>Zn(2+)</name>
        <dbReference type="ChEBI" id="CHEBI:29105"/>
        <note>catalytic</note>
    </ligand>
</feature>
<dbReference type="GO" id="GO:0006508">
    <property type="term" value="P:proteolysis"/>
    <property type="evidence" value="ECO:0007669"/>
    <property type="project" value="UniProtKB-KW"/>
</dbReference>
<keyword evidence="7 12" id="KW-0378">Hydrolase</keyword>
<evidence type="ECO:0000313" key="15">
    <source>
        <dbReference type="Proteomes" id="UP000176952"/>
    </source>
</evidence>
<feature type="binding site" evidence="12">
    <location>
        <position position="147"/>
    </location>
    <ligand>
        <name>Zn(2+)</name>
        <dbReference type="ChEBI" id="CHEBI:29105"/>
        <note>catalytic</note>
    </ligand>
</feature>
<dbReference type="AlphaFoldDB" id="A0A1G2B5K0"/>
<evidence type="ECO:0000259" key="13">
    <source>
        <dbReference type="Pfam" id="PF01435"/>
    </source>
</evidence>
<keyword evidence="3 12" id="KW-1003">Cell membrane</keyword>
<evidence type="ECO:0000256" key="12">
    <source>
        <dbReference type="HAMAP-Rule" id="MF_00188"/>
    </source>
</evidence>
<evidence type="ECO:0000256" key="7">
    <source>
        <dbReference type="ARBA" id="ARBA00022801"/>
    </source>
</evidence>
<reference evidence="14 15" key="1">
    <citation type="journal article" date="2016" name="Nat. Commun.">
        <title>Thousands of microbial genomes shed light on interconnected biogeochemical processes in an aquifer system.</title>
        <authorList>
            <person name="Anantharaman K."/>
            <person name="Brown C.T."/>
            <person name="Hug L.A."/>
            <person name="Sharon I."/>
            <person name="Castelle C.J."/>
            <person name="Probst A.J."/>
            <person name="Thomas B.C."/>
            <person name="Singh A."/>
            <person name="Wilkins M.J."/>
            <person name="Karaoz U."/>
            <person name="Brodie E.L."/>
            <person name="Williams K.H."/>
            <person name="Hubbard S.S."/>
            <person name="Banfield J.F."/>
        </authorList>
    </citation>
    <scope>NUCLEOTIDE SEQUENCE [LARGE SCALE GENOMIC DNA]</scope>
</reference>
<dbReference type="GO" id="GO:0004222">
    <property type="term" value="F:metalloendopeptidase activity"/>
    <property type="evidence" value="ECO:0007669"/>
    <property type="project" value="UniProtKB-UniRule"/>
</dbReference>
<dbReference type="Proteomes" id="UP000176952">
    <property type="component" value="Unassembled WGS sequence"/>
</dbReference>
<gene>
    <name evidence="12" type="primary">htpX</name>
    <name evidence="14" type="ORF">A3F54_00595</name>
</gene>
<comment type="similarity">
    <text evidence="2 12">Belongs to the peptidase M48B family.</text>
</comment>
<evidence type="ECO:0000256" key="11">
    <source>
        <dbReference type="ARBA" id="ARBA00023136"/>
    </source>
</evidence>
<evidence type="ECO:0000256" key="9">
    <source>
        <dbReference type="ARBA" id="ARBA00022989"/>
    </source>
</evidence>
<evidence type="ECO:0000256" key="10">
    <source>
        <dbReference type="ARBA" id="ARBA00023049"/>
    </source>
</evidence>
<comment type="subcellular location">
    <subcellularLocation>
        <location evidence="1 12">Cell membrane</location>
        <topology evidence="1 12">Multi-pass membrane protein</topology>
    </subcellularLocation>
</comment>
<dbReference type="EMBL" id="MHKD01000014">
    <property type="protein sequence ID" value="OGY84422.1"/>
    <property type="molecule type" value="Genomic_DNA"/>
</dbReference>
<dbReference type="HAMAP" id="MF_00188">
    <property type="entry name" value="Pept_M48_protease_HtpX"/>
    <property type="match status" value="1"/>
</dbReference>
<dbReference type="InterPro" id="IPR050083">
    <property type="entry name" value="HtpX_protease"/>
</dbReference>
<feature type="transmembrane region" description="Helical" evidence="12">
    <location>
        <begin position="14"/>
        <end position="32"/>
    </location>
</feature>
<feature type="domain" description="Peptidase M48" evidence="13">
    <location>
        <begin position="78"/>
        <end position="299"/>
    </location>
</feature>
<evidence type="ECO:0000256" key="2">
    <source>
        <dbReference type="ARBA" id="ARBA00009779"/>
    </source>
</evidence>
<feature type="transmembrane region" description="Helical" evidence="12">
    <location>
        <begin position="155"/>
        <end position="174"/>
    </location>
</feature>
<accession>A0A1G2B5K0</accession>
<feature type="transmembrane region" description="Helical" evidence="12">
    <location>
        <begin position="38"/>
        <end position="59"/>
    </location>
</feature>
<dbReference type="InterPro" id="IPR022919">
    <property type="entry name" value="Pept_M48_protease_HtpX"/>
</dbReference>
<keyword evidence="11 12" id="KW-0472">Membrane</keyword>
<keyword evidence="8 12" id="KW-0862">Zinc</keyword>
<feature type="transmembrane region" description="Helical" evidence="12">
    <location>
        <begin position="194"/>
        <end position="214"/>
    </location>
</feature>
<dbReference type="EC" id="3.4.24.-" evidence="12"/>
<evidence type="ECO:0000256" key="3">
    <source>
        <dbReference type="ARBA" id="ARBA00022475"/>
    </source>
</evidence>